<organism evidence="1">
    <name type="scientific">Ananas comosus var. bracteatus</name>
    <name type="common">red pineapple</name>
    <dbReference type="NCBI Taxonomy" id="296719"/>
    <lineage>
        <taxon>Eukaryota</taxon>
        <taxon>Viridiplantae</taxon>
        <taxon>Streptophyta</taxon>
        <taxon>Embryophyta</taxon>
        <taxon>Tracheophyta</taxon>
        <taxon>Spermatophyta</taxon>
        <taxon>Magnoliopsida</taxon>
        <taxon>Liliopsida</taxon>
        <taxon>Poales</taxon>
        <taxon>Bromeliaceae</taxon>
        <taxon>Bromelioideae</taxon>
        <taxon>Ananas</taxon>
    </lineage>
</organism>
<dbReference type="AlphaFoldDB" id="A0A6V7NRZ4"/>
<dbReference type="PANTHER" id="PTHR33070:SF120">
    <property type="entry name" value="EXPRESSED PROTEIN"/>
    <property type="match status" value="1"/>
</dbReference>
<evidence type="ECO:0008006" key="2">
    <source>
        <dbReference type="Google" id="ProtNLM"/>
    </source>
</evidence>
<dbReference type="EMBL" id="LR862141">
    <property type="protein sequence ID" value="CAD1821277.1"/>
    <property type="molecule type" value="Genomic_DNA"/>
</dbReference>
<dbReference type="PANTHER" id="PTHR33070">
    <property type="entry name" value="OS06G0725500 PROTEIN"/>
    <property type="match status" value="1"/>
</dbReference>
<proteinExistence type="predicted"/>
<dbReference type="InterPro" id="IPR004320">
    <property type="entry name" value="BPS1_pln"/>
</dbReference>
<name>A0A6V7NRZ4_ANACO</name>
<protein>
    <recommendedName>
        <fullName evidence="2">DUF241 domain protein</fullName>
    </recommendedName>
</protein>
<sequence length="272" mass="30589">MACHLRSISLPSKSHSVEIKCEEELDKLRACAASSSATAQMMCDGLNGLRDLYDRIDEVFCLPSNRNALSHPNRKELVEAELEGSVRLLDLCSAMADSLAAMKEHVQDVRSAVRRGDDAAIESKVRAFVRLTKNANKDTKKQTGKKCVVAATKEDRDLLNAMWISMEAREITFAFLQSVFSFLSTRMVKPRTSKWSVVARTLHKKKVECEEENDDVLLFSSYSCKDSKEKIVKLQRQLQMLALTIEGLESGLESLFRRLIQSRVSLLNILSS</sequence>
<dbReference type="GO" id="GO:0048367">
    <property type="term" value="P:shoot system development"/>
    <property type="evidence" value="ECO:0007669"/>
    <property type="project" value="InterPro"/>
</dbReference>
<reference evidence="1" key="1">
    <citation type="submission" date="2020-07" db="EMBL/GenBank/DDBJ databases">
        <authorList>
            <person name="Lin J."/>
        </authorList>
    </citation>
    <scope>NUCLEOTIDE SEQUENCE</scope>
</reference>
<dbReference type="Pfam" id="PF03087">
    <property type="entry name" value="BPS1"/>
    <property type="match status" value="1"/>
</dbReference>
<dbReference type="GO" id="GO:0048364">
    <property type="term" value="P:root development"/>
    <property type="evidence" value="ECO:0007669"/>
    <property type="project" value="InterPro"/>
</dbReference>
<evidence type="ECO:0000313" key="1">
    <source>
        <dbReference type="EMBL" id="CAD1821277.1"/>
    </source>
</evidence>
<gene>
    <name evidence="1" type="ORF">CB5_LOCUS4488</name>
</gene>
<accession>A0A6V7NRZ4</accession>